<organism evidence="1 2">
    <name type="scientific">Leptospira weilii str. 2006001853</name>
    <dbReference type="NCBI Taxonomy" id="1001589"/>
    <lineage>
        <taxon>Bacteria</taxon>
        <taxon>Pseudomonadati</taxon>
        <taxon>Spirochaetota</taxon>
        <taxon>Spirochaetia</taxon>
        <taxon>Leptospirales</taxon>
        <taxon>Leptospiraceae</taxon>
        <taxon>Leptospira</taxon>
    </lineage>
</organism>
<dbReference type="RefSeq" id="WP_004500543.1">
    <property type="nucleotide sequence ID" value="NZ_AFLV02000075.1"/>
</dbReference>
<evidence type="ECO:0000313" key="1">
    <source>
        <dbReference type="EMBL" id="EKR62728.1"/>
    </source>
</evidence>
<name>A0A828YZ92_9LEPT</name>
<evidence type="ECO:0008006" key="3">
    <source>
        <dbReference type="Google" id="ProtNLM"/>
    </source>
</evidence>
<dbReference type="EMBL" id="AFLV02000075">
    <property type="protein sequence ID" value="EKR62728.1"/>
    <property type="molecule type" value="Genomic_DNA"/>
</dbReference>
<accession>A0A828YZ92</accession>
<protein>
    <recommendedName>
        <fullName evidence="3">PF09926 repeat protein</fullName>
    </recommendedName>
</protein>
<proteinExistence type="predicted"/>
<comment type="caution">
    <text evidence="1">The sequence shown here is derived from an EMBL/GenBank/DDBJ whole genome shotgun (WGS) entry which is preliminary data.</text>
</comment>
<gene>
    <name evidence="1" type="ORF">LEP1GSC036_0162</name>
</gene>
<sequence length="77" mass="8977">MEAEKKKSSKGYALGEAVRDKRTGQKMYVDATWSPEIKCVYYDPVEDQLVKLEVPFEDLEKVKEGNWKLTADKFREC</sequence>
<evidence type="ECO:0000313" key="2">
    <source>
        <dbReference type="Proteomes" id="UP000001338"/>
    </source>
</evidence>
<dbReference type="AlphaFoldDB" id="A0A828YZ92"/>
<reference evidence="1 2" key="1">
    <citation type="submission" date="2012-10" db="EMBL/GenBank/DDBJ databases">
        <authorList>
            <person name="Harkins D.M."/>
            <person name="Durkin A.S."/>
            <person name="Brinkac L.M."/>
            <person name="Haft D.H."/>
            <person name="Selengut J.D."/>
            <person name="Sanka R."/>
            <person name="DePew J."/>
            <person name="Purushe J."/>
            <person name="Whelen A.C."/>
            <person name="Vinetz J.M."/>
            <person name="Sutton G.G."/>
            <person name="Nierman W.C."/>
            <person name="Fouts D.E."/>
        </authorList>
    </citation>
    <scope>NUCLEOTIDE SEQUENCE [LARGE SCALE GENOMIC DNA]</scope>
    <source>
        <strain evidence="1 2">2006001853</strain>
    </source>
</reference>
<dbReference type="Proteomes" id="UP000001338">
    <property type="component" value="Unassembled WGS sequence"/>
</dbReference>